<dbReference type="Proteomes" id="UP000664032">
    <property type="component" value="Unassembled WGS sequence"/>
</dbReference>
<reference evidence="1" key="1">
    <citation type="submission" date="2021-10" db="EMBL/GenBank/DDBJ databases">
        <title>Psilocybe cubensis genome.</title>
        <authorList>
            <person name="Mckernan K.J."/>
            <person name="Crawford S."/>
            <person name="Trippe A."/>
            <person name="Kane L.T."/>
            <person name="Mclaughlin S."/>
        </authorList>
    </citation>
    <scope>NUCLEOTIDE SEQUENCE</scope>
    <source>
        <strain evidence="1">MGC-MH-2018</strain>
    </source>
</reference>
<organism evidence="1 2">
    <name type="scientific">Psilocybe cubensis</name>
    <name type="common">Psychedelic mushroom</name>
    <name type="synonym">Stropharia cubensis</name>
    <dbReference type="NCBI Taxonomy" id="181762"/>
    <lineage>
        <taxon>Eukaryota</taxon>
        <taxon>Fungi</taxon>
        <taxon>Dikarya</taxon>
        <taxon>Basidiomycota</taxon>
        <taxon>Agaricomycotina</taxon>
        <taxon>Agaricomycetes</taxon>
        <taxon>Agaricomycetidae</taxon>
        <taxon>Agaricales</taxon>
        <taxon>Agaricineae</taxon>
        <taxon>Strophariaceae</taxon>
        <taxon>Psilocybe</taxon>
    </lineage>
</organism>
<accession>A0ACB8HF04</accession>
<evidence type="ECO:0000313" key="1">
    <source>
        <dbReference type="EMBL" id="KAH9485720.1"/>
    </source>
</evidence>
<protein>
    <submittedName>
        <fullName evidence="1">Uncharacterized protein</fullName>
    </submittedName>
</protein>
<gene>
    <name evidence="1" type="ORF">JR316_0002633</name>
</gene>
<evidence type="ECO:0000313" key="2">
    <source>
        <dbReference type="Proteomes" id="UP000664032"/>
    </source>
</evidence>
<proteinExistence type="predicted"/>
<sequence length="917" mass="103918">MVLAEYLLLHIGDHPFPSVRPQIAHEMEREFVRCEFDAFMKAYLPFVPDDADVKECIDKKLRPRQLMGGTDASKLCFNHYRAPPTTASSEMETYKSIQDIAHAVGLYAHPTRKRNQFHYRDTPYSHITSETFGSTHKVDACFTSDPTPSRSNNKAMKLNTTSMAVPLGFKLSSSKRHEVIHFHLPEIFYVLTRSRFQNNKKIVSANVQIMNGDVRRMFTFGITIECDQVTLWFHCRSHSAISVPFSFVTEPKKLIKVFMSILFATDEARLRPVGNDGGPVRHFQVIRPISIYRSNNITGRMSRIFKVTEVNSNPPSTFVLKDVWIEESANTEGQIQEAIFADIEKFWQETTLPEEKEGLANLKRKHAALVASKGYKDYFLSIETDLEGSLSKDIVPAYSLQRGLFNPPLRAKQRSVFSGQGSRHSAGTPRPISNAEKPQTLHRDYLQKKQYRVVFKEVCKSIGELVYVGEVIDVLRQVLTPLQLMFCAGWVHRDISCGNILAHMHDAKWQVKLSDLEYAKQFPPPQDYKPATDPKTGTPYFMPHEILDRRYLYIASDAAPDKFASYAQLRKQKDQKDADTQQPATPDVTVSQGEQVQDSVPQIETTVQKDSTVFNAQKELPAEAISDSSNTEQVDHPKLDQLPPLNRRNQGNGDQSDGDVFGPFEHEETNPFLEGSVVINDGPEDSDASYEDEDDDDDDDDAETKPNRIVVHNFQHDLESLWWVLLWNITARSNRKISNEWARDVFHNSLNLTWARRACIIDEVLTDMKRILAKPLKCFAPHIEDLRHFLKREYVTREELGDLDSFESYVPIHNAFETVFNSLLSELPSTWRKVKLVVNGPEDGSGEEILHTTLSPGSGAQREDNVAGTEANGPTAAASGVAQLEKPARIKRELSEDELTPARRAGPSKRSKRGNAD</sequence>
<comment type="caution">
    <text evidence="1">The sequence shown here is derived from an EMBL/GenBank/DDBJ whole genome shotgun (WGS) entry which is preliminary data.</text>
</comment>
<keyword evidence="2" id="KW-1185">Reference proteome</keyword>
<name>A0ACB8HF04_PSICU</name>
<dbReference type="EMBL" id="JAFIQS020000002">
    <property type="protein sequence ID" value="KAH9485720.1"/>
    <property type="molecule type" value="Genomic_DNA"/>
</dbReference>